<feature type="transmembrane region" description="Helical" evidence="6">
    <location>
        <begin position="115"/>
        <end position="138"/>
    </location>
</feature>
<proteinExistence type="predicted"/>
<dbReference type="PANTHER" id="PTHR30250:SF11">
    <property type="entry name" value="O-ANTIGEN TRANSPORTER-RELATED"/>
    <property type="match status" value="1"/>
</dbReference>
<organism evidence="7 8">
    <name type="scientific">Paraburkholderia youngii</name>
    <dbReference type="NCBI Taxonomy" id="2782701"/>
    <lineage>
        <taxon>Bacteria</taxon>
        <taxon>Pseudomonadati</taxon>
        <taxon>Pseudomonadota</taxon>
        <taxon>Betaproteobacteria</taxon>
        <taxon>Burkholderiales</taxon>
        <taxon>Burkholderiaceae</taxon>
        <taxon>Paraburkholderia</taxon>
    </lineage>
</organism>
<dbReference type="Pfam" id="PF13440">
    <property type="entry name" value="Polysacc_synt_3"/>
    <property type="match status" value="1"/>
</dbReference>
<feature type="transmembrane region" description="Helical" evidence="6">
    <location>
        <begin position="248"/>
        <end position="268"/>
    </location>
</feature>
<evidence type="ECO:0000256" key="3">
    <source>
        <dbReference type="ARBA" id="ARBA00022692"/>
    </source>
</evidence>
<feature type="transmembrane region" description="Helical" evidence="6">
    <location>
        <begin position="44"/>
        <end position="63"/>
    </location>
</feature>
<gene>
    <name evidence="7" type="ORF">HDG41_005449</name>
</gene>
<keyword evidence="3 6" id="KW-0812">Transmembrane</keyword>
<reference evidence="7 8" key="1">
    <citation type="submission" date="2020-08" db="EMBL/GenBank/DDBJ databases">
        <title>Genomic Encyclopedia of Type Strains, Phase IV (KMG-V): Genome sequencing to study the core and pangenomes of soil and plant-associated prokaryotes.</title>
        <authorList>
            <person name="Whitman W."/>
        </authorList>
    </citation>
    <scope>NUCLEOTIDE SEQUENCE [LARGE SCALE GENOMIC DNA]</scope>
    <source>
        <strain evidence="7 8">JPY162</strain>
    </source>
</reference>
<feature type="transmembrane region" description="Helical" evidence="6">
    <location>
        <begin position="443"/>
        <end position="465"/>
    </location>
</feature>
<feature type="transmembrane region" description="Helical" evidence="6">
    <location>
        <begin position="212"/>
        <end position="228"/>
    </location>
</feature>
<feature type="transmembrane region" description="Helical" evidence="6">
    <location>
        <begin position="84"/>
        <end position="103"/>
    </location>
</feature>
<dbReference type="AlphaFoldDB" id="A0A7W8LCU2"/>
<name>A0A7W8LCU2_9BURK</name>
<comment type="subcellular location">
    <subcellularLocation>
        <location evidence="1">Cell membrane</location>
        <topology evidence="1">Multi-pass membrane protein</topology>
    </subcellularLocation>
</comment>
<evidence type="ECO:0000313" key="8">
    <source>
        <dbReference type="Proteomes" id="UP000592820"/>
    </source>
</evidence>
<keyword evidence="5 6" id="KW-0472">Membrane</keyword>
<evidence type="ECO:0000256" key="4">
    <source>
        <dbReference type="ARBA" id="ARBA00022989"/>
    </source>
</evidence>
<feature type="transmembrane region" description="Helical" evidence="6">
    <location>
        <begin position="173"/>
        <end position="191"/>
    </location>
</feature>
<evidence type="ECO:0000256" key="1">
    <source>
        <dbReference type="ARBA" id="ARBA00004651"/>
    </source>
</evidence>
<evidence type="ECO:0000313" key="7">
    <source>
        <dbReference type="EMBL" id="MBB5403361.1"/>
    </source>
</evidence>
<feature type="transmembrane region" description="Helical" evidence="6">
    <location>
        <begin position="289"/>
        <end position="309"/>
    </location>
</feature>
<dbReference type="Proteomes" id="UP000592820">
    <property type="component" value="Unassembled WGS sequence"/>
</dbReference>
<keyword evidence="2" id="KW-1003">Cell membrane</keyword>
<evidence type="ECO:0000256" key="5">
    <source>
        <dbReference type="ARBA" id="ARBA00023136"/>
    </source>
</evidence>
<accession>A0A7W8LCU2</accession>
<feature type="transmembrane region" description="Helical" evidence="6">
    <location>
        <begin position="417"/>
        <end position="437"/>
    </location>
</feature>
<dbReference type="PANTHER" id="PTHR30250">
    <property type="entry name" value="PST FAMILY PREDICTED COLANIC ACID TRANSPORTER"/>
    <property type="match status" value="1"/>
</dbReference>
<dbReference type="GO" id="GO:0005886">
    <property type="term" value="C:plasma membrane"/>
    <property type="evidence" value="ECO:0007669"/>
    <property type="project" value="UniProtKB-SubCell"/>
</dbReference>
<dbReference type="InterPro" id="IPR050833">
    <property type="entry name" value="Poly_Biosynth_Transport"/>
</dbReference>
<protein>
    <submittedName>
        <fullName evidence="7">O-antigen/teichoic acid export membrane protein</fullName>
    </submittedName>
</protein>
<keyword evidence="4 6" id="KW-1133">Transmembrane helix</keyword>
<feature type="transmembrane region" description="Helical" evidence="6">
    <location>
        <begin position="150"/>
        <end position="167"/>
    </location>
</feature>
<feature type="transmembrane region" description="Helical" evidence="6">
    <location>
        <begin position="387"/>
        <end position="405"/>
    </location>
</feature>
<dbReference type="RefSeq" id="WP_184227702.1">
    <property type="nucleotide sequence ID" value="NZ_JACHDE010000013.1"/>
</dbReference>
<evidence type="ECO:0000256" key="6">
    <source>
        <dbReference type="SAM" id="Phobius"/>
    </source>
</evidence>
<feature type="transmembrane region" description="Helical" evidence="6">
    <location>
        <begin position="329"/>
        <end position="349"/>
    </location>
</feature>
<sequence length="486" mass="53383">MNFGVLQLARKGVVQLLAAGMMGVLTLAQIAFLSRHFGYRQLGIVSTQLLVVSIFTTFCDFGWEGFIIQERGTRRRVALILGSALPRMIGFAAVVDLVIALALRKLGVAEAAWVTLLLVAPALPFVVLVGALQGFAVRALDIERLAISEVFSKLVGVAVTVGTAWYFDSLNCVVIGFICTIGAKFVLMSSFQLDTLKVILVSVTRRARATRLYYYMGTQLTGQLFNILGGKADELIVASTMSLEIFGIYASIKQLVVQGTSFASLLIRRFTMPYFSRDRLSDRPRADKTISVFVWSNAAYIAFFLTLAIGSRLVTQFVLGPRFLVHADMLIQFAVLWSFQTFAGATMSAYQQSTGSPFKALAWMSIQVIVQLAVMWATISLGLEKMLSWASVSYAAMALSYHLWFFREEAGLTTAQVFRRILSPVLFYYALAAAIIWALRSLLLPNVFEIVGAAIFVGAVAVFSLRERNSALMIVHGASGSGLRQR</sequence>
<dbReference type="EMBL" id="JACHDE010000013">
    <property type="protein sequence ID" value="MBB5403361.1"/>
    <property type="molecule type" value="Genomic_DNA"/>
</dbReference>
<feature type="transmembrane region" description="Helical" evidence="6">
    <location>
        <begin position="12"/>
        <end position="32"/>
    </location>
</feature>
<feature type="transmembrane region" description="Helical" evidence="6">
    <location>
        <begin position="361"/>
        <end position="381"/>
    </location>
</feature>
<evidence type="ECO:0000256" key="2">
    <source>
        <dbReference type="ARBA" id="ARBA00022475"/>
    </source>
</evidence>
<comment type="caution">
    <text evidence="7">The sequence shown here is derived from an EMBL/GenBank/DDBJ whole genome shotgun (WGS) entry which is preliminary data.</text>
</comment>